<dbReference type="PATRIC" id="fig|1069083.5.peg.912"/>
<dbReference type="RefSeq" id="WP_004591957.1">
    <property type="nucleotide sequence ID" value="NZ_APMM01000030.1"/>
</dbReference>
<organism evidence="2 3">
    <name type="scientific">Methanocaldococcus villosus KIN24-T80</name>
    <dbReference type="NCBI Taxonomy" id="1069083"/>
    <lineage>
        <taxon>Archaea</taxon>
        <taxon>Methanobacteriati</taxon>
        <taxon>Methanobacteriota</taxon>
        <taxon>Methanomada group</taxon>
        <taxon>Methanococci</taxon>
        <taxon>Methanococcales</taxon>
        <taxon>Methanocaldococcaceae</taxon>
        <taxon>Methanocaldococcus</taxon>
    </lineage>
</organism>
<protein>
    <recommendedName>
        <fullName evidence="1">DUF22 domain-containing protein</fullName>
    </recommendedName>
</protein>
<gene>
    <name evidence="2" type="ORF">J422_04665</name>
</gene>
<reference evidence="2 3" key="1">
    <citation type="journal article" date="2013" name="Genome Announc.">
        <title>Draft Genome Sequence of a Highly Flagellated, Fast-Swimming Archaeon, Methanocaldococcus villosus Strain KIN24-T80 (DSM 22612).</title>
        <authorList>
            <person name="Thennarasu S."/>
            <person name="Polireddy D."/>
            <person name="Antony A."/>
            <person name="Yada M.R."/>
            <person name="Algarawi S."/>
            <person name="Sivakumar N."/>
        </authorList>
    </citation>
    <scope>NUCLEOTIDE SEQUENCE [LARGE SCALE GENOMIC DNA]</scope>
    <source>
        <strain evidence="2 3">KIN24-T80</strain>
    </source>
</reference>
<dbReference type="OrthoDB" id="69140at2157"/>
<proteinExistence type="predicted"/>
<evidence type="ECO:0000313" key="2">
    <source>
        <dbReference type="EMBL" id="ENN96004.1"/>
    </source>
</evidence>
<evidence type="ECO:0000259" key="1">
    <source>
        <dbReference type="Pfam" id="PF01629"/>
    </source>
</evidence>
<evidence type="ECO:0000313" key="3">
    <source>
        <dbReference type="Proteomes" id="UP000053695"/>
    </source>
</evidence>
<dbReference type="InterPro" id="IPR002572">
    <property type="entry name" value="DUF22"/>
</dbReference>
<dbReference type="Proteomes" id="UP000053695">
    <property type="component" value="Unassembled WGS sequence"/>
</dbReference>
<dbReference type="EMBL" id="APMM01000030">
    <property type="protein sequence ID" value="ENN96004.1"/>
    <property type="molecule type" value="Genomic_DNA"/>
</dbReference>
<feature type="domain" description="DUF22" evidence="1">
    <location>
        <begin position="14"/>
        <end position="100"/>
    </location>
</feature>
<sequence>MFRVLGRLPSAIKMVKAKERIFKIKNENVKLVPIVADEDKEFKLGEVKPIKIKKIKIPPNHLTILCAYARHRLGHVIAIGEDIPLPLDAERSADMATFACGCDGVVKKNDLIGMLILVEVEKL</sequence>
<keyword evidence="3" id="KW-1185">Reference proteome</keyword>
<dbReference type="STRING" id="1069083.GCA_000371805_00951"/>
<accession>N6UUI8</accession>
<comment type="caution">
    <text evidence="2">The sequence shown here is derived from an EMBL/GenBank/DDBJ whole genome shotgun (WGS) entry which is preliminary data.</text>
</comment>
<name>N6UUI8_9EURY</name>
<dbReference type="AlphaFoldDB" id="N6UUI8"/>
<dbReference type="Pfam" id="PF01629">
    <property type="entry name" value="DUF22"/>
    <property type="match status" value="1"/>
</dbReference>